<dbReference type="FunFam" id="2.60.40.10:FF:000032">
    <property type="entry name" value="palladin isoform X1"/>
    <property type="match status" value="1"/>
</dbReference>
<dbReference type="Proteomes" id="UP001367676">
    <property type="component" value="Unassembled WGS sequence"/>
</dbReference>
<dbReference type="InterPro" id="IPR036179">
    <property type="entry name" value="Ig-like_dom_sf"/>
</dbReference>
<organism evidence="14 15">
    <name type="scientific">Parthenolecanium corni</name>
    <dbReference type="NCBI Taxonomy" id="536013"/>
    <lineage>
        <taxon>Eukaryota</taxon>
        <taxon>Metazoa</taxon>
        <taxon>Ecdysozoa</taxon>
        <taxon>Arthropoda</taxon>
        <taxon>Hexapoda</taxon>
        <taxon>Insecta</taxon>
        <taxon>Pterygota</taxon>
        <taxon>Neoptera</taxon>
        <taxon>Paraneoptera</taxon>
        <taxon>Hemiptera</taxon>
        <taxon>Sternorrhyncha</taxon>
        <taxon>Coccoidea</taxon>
        <taxon>Coccidae</taxon>
        <taxon>Parthenolecanium</taxon>
    </lineage>
</organism>
<keyword evidence="7" id="KW-1015">Disulfide bond</keyword>
<evidence type="ECO:0000256" key="3">
    <source>
        <dbReference type="ARBA" id="ARBA00022729"/>
    </source>
</evidence>
<dbReference type="GO" id="GO:0007399">
    <property type="term" value="P:nervous system development"/>
    <property type="evidence" value="ECO:0007669"/>
    <property type="project" value="UniProtKB-ARBA"/>
</dbReference>
<keyword evidence="3" id="KW-0732">Signal</keyword>
<dbReference type="SUPFAM" id="SSF49265">
    <property type="entry name" value="Fibronectin type III"/>
    <property type="match status" value="2"/>
</dbReference>
<evidence type="ECO:0000256" key="2">
    <source>
        <dbReference type="ARBA" id="ARBA00022692"/>
    </source>
</evidence>
<feature type="compositionally biased region" description="Polar residues" evidence="10">
    <location>
        <begin position="11"/>
        <end position="24"/>
    </location>
</feature>
<feature type="region of interest" description="Disordered" evidence="10">
    <location>
        <begin position="1505"/>
        <end position="1542"/>
    </location>
</feature>
<evidence type="ECO:0000313" key="15">
    <source>
        <dbReference type="Proteomes" id="UP001367676"/>
    </source>
</evidence>
<dbReference type="InterPro" id="IPR003598">
    <property type="entry name" value="Ig_sub2"/>
</dbReference>
<feature type="compositionally biased region" description="Polar residues" evidence="10">
    <location>
        <begin position="1519"/>
        <end position="1542"/>
    </location>
</feature>
<feature type="domain" description="Ig-like" evidence="12">
    <location>
        <begin position="453"/>
        <end position="556"/>
    </location>
</feature>
<dbReference type="Gene3D" id="1.25.10.10">
    <property type="entry name" value="Leucine-rich Repeat Variant"/>
    <property type="match status" value="3"/>
</dbReference>
<protein>
    <submittedName>
        <fullName evidence="14">Uncharacterized protein</fullName>
    </submittedName>
</protein>
<feature type="region of interest" description="Disordered" evidence="10">
    <location>
        <begin position="1436"/>
        <end position="1456"/>
    </location>
</feature>
<evidence type="ECO:0000256" key="6">
    <source>
        <dbReference type="ARBA" id="ARBA00023136"/>
    </source>
</evidence>
<dbReference type="Pfam" id="PF00041">
    <property type="entry name" value="fn3"/>
    <property type="match status" value="2"/>
</dbReference>
<dbReference type="GO" id="GO:0009653">
    <property type="term" value="P:anatomical structure morphogenesis"/>
    <property type="evidence" value="ECO:0007669"/>
    <property type="project" value="UniProtKB-ARBA"/>
</dbReference>
<dbReference type="CDD" id="cd00063">
    <property type="entry name" value="FN3"/>
    <property type="match status" value="2"/>
</dbReference>
<feature type="compositionally biased region" description="Low complexity" evidence="10">
    <location>
        <begin position="1507"/>
        <end position="1518"/>
    </location>
</feature>
<proteinExistence type="predicted"/>
<comment type="subcellular location">
    <subcellularLocation>
        <location evidence="1">Membrane</location>
        <topology evidence="1">Single-pass membrane protein</topology>
    </subcellularLocation>
</comment>
<feature type="compositionally biased region" description="Basic and acidic residues" evidence="10">
    <location>
        <begin position="1"/>
        <end position="10"/>
    </location>
</feature>
<evidence type="ECO:0000256" key="1">
    <source>
        <dbReference type="ARBA" id="ARBA00004167"/>
    </source>
</evidence>
<feature type="domain" description="Fibronectin type-III" evidence="13">
    <location>
        <begin position="1091"/>
        <end position="1186"/>
    </location>
</feature>
<accession>A0AAN9TFC8</accession>
<dbReference type="Pfam" id="PF07679">
    <property type="entry name" value="I-set"/>
    <property type="match status" value="2"/>
</dbReference>
<dbReference type="SUPFAM" id="SSF48371">
    <property type="entry name" value="ARM repeat"/>
    <property type="match status" value="1"/>
</dbReference>
<dbReference type="PROSITE" id="PS50176">
    <property type="entry name" value="ARM_REPEAT"/>
    <property type="match status" value="1"/>
</dbReference>
<dbReference type="Pfam" id="PF13927">
    <property type="entry name" value="Ig_3"/>
    <property type="match status" value="2"/>
</dbReference>
<feature type="domain" description="Ig-like" evidence="12">
    <location>
        <begin position="559"/>
        <end position="645"/>
    </location>
</feature>
<keyword evidence="15" id="KW-1185">Reference proteome</keyword>
<feature type="domain" description="Fibronectin type-III" evidence="13">
    <location>
        <begin position="991"/>
        <end position="1086"/>
    </location>
</feature>
<keyword evidence="4" id="KW-0677">Repeat</keyword>
<feature type="repeat" description="ARM" evidence="9">
    <location>
        <begin position="236"/>
        <end position="278"/>
    </location>
</feature>
<gene>
    <name evidence="14" type="ORF">V9T40_004923</name>
</gene>
<name>A0AAN9TFC8_9HEMI</name>
<feature type="domain" description="Ig-like" evidence="12">
    <location>
        <begin position="754"/>
        <end position="840"/>
    </location>
</feature>
<dbReference type="InterPro" id="IPR016024">
    <property type="entry name" value="ARM-type_fold"/>
</dbReference>
<reference evidence="14 15" key="1">
    <citation type="submission" date="2024-03" db="EMBL/GenBank/DDBJ databases">
        <title>Adaptation during the transition from Ophiocordyceps entomopathogen to insect associate is accompanied by gene loss and intensified selection.</title>
        <authorList>
            <person name="Ward C.M."/>
            <person name="Onetto C.A."/>
            <person name="Borneman A.R."/>
        </authorList>
    </citation>
    <scope>NUCLEOTIDE SEQUENCE [LARGE SCALE GENOMIC DNA]</scope>
    <source>
        <strain evidence="14">AWRI1</strain>
        <tissue evidence="14">Single Adult Female</tissue>
    </source>
</reference>
<evidence type="ECO:0000256" key="10">
    <source>
        <dbReference type="SAM" id="MobiDB-lite"/>
    </source>
</evidence>
<dbReference type="InterPro" id="IPR036116">
    <property type="entry name" value="FN3_sf"/>
</dbReference>
<dbReference type="InterPro" id="IPR013783">
    <property type="entry name" value="Ig-like_fold"/>
</dbReference>
<evidence type="ECO:0000256" key="11">
    <source>
        <dbReference type="SAM" id="Phobius"/>
    </source>
</evidence>
<keyword evidence="5 11" id="KW-1133">Transmembrane helix</keyword>
<dbReference type="SMART" id="SM00408">
    <property type="entry name" value="IGc2"/>
    <property type="match status" value="3"/>
</dbReference>
<dbReference type="Gene3D" id="2.60.40.10">
    <property type="entry name" value="Immunoglobulins"/>
    <property type="match status" value="7"/>
</dbReference>
<evidence type="ECO:0000256" key="5">
    <source>
        <dbReference type="ARBA" id="ARBA00022989"/>
    </source>
</evidence>
<dbReference type="PANTHER" id="PTHR46241:SF1">
    <property type="entry name" value="OUTER DYNEIN ARM-DOCKING COMPLEX SUBUNIT 2"/>
    <property type="match status" value="1"/>
</dbReference>
<keyword evidence="6 11" id="KW-0472">Membrane</keyword>
<feature type="transmembrane region" description="Helical" evidence="11">
    <location>
        <begin position="1218"/>
        <end position="1240"/>
    </location>
</feature>
<dbReference type="GO" id="GO:0030154">
    <property type="term" value="P:cell differentiation"/>
    <property type="evidence" value="ECO:0007669"/>
    <property type="project" value="UniProtKB-ARBA"/>
</dbReference>
<dbReference type="PROSITE" id="PS50853">
    <property type="entry name" value="FN3"/>
    <property type="match status" value="3"/>
</dbReference>
<evidence type="ECO:0000313" key="14">
    <source>
        <dbReference type="EMBL" id="KAK7583960.1"/>
    </source>
</evidence>
<feature type="compositionally biased region" description="Basic and acidic residues" evidence="10">
    <location>
        <begin position="47"/>
        <end position="56"/>
    </location>
</feature>
<feature type="compositionally biased region" description="Pro residues" evidence="10">
    <location>
        <begin position="1444"/>
        <end position="1455"/>
    </location>
</feature>
<dbReference type="InterPro" id="IPR003599">
    <property type="entry name" value="Ig_sub"/>
</dbReference>
<evidence type="ECO:0000256" key="9">
    <source>
        <dbReference type="PROSITE-ProRule" id="PRU00259"/>
    </source>
</evidence>
<keyword evidence="2 11" id="KW-0812">Transmembrane</keyword>
<comment type="caution">
    <text evidence="14">The sequence shown here is derived from an EMBL/GenBank/DDBJ whole genome shotgun (WGS) entry which is preliminary data.</text>
</comment>
<evidence type="ECO:0000256" key="4">
    <source>
        <dbReference type="ARBA" id="ARBA00022737"/>
    </source>
</evidence>
<feature type="domain" description="Fibronectin type-III" evidence="13">
    <location>
        <begin position="863"/>
        <end position="969"/>
    </location>
</feature>
<sequence length="1542" mass="169638">MESHESDTDSRSNLSENRSCTGESNVVLIKELEHSSTSSASSDSSDDEAKIKVKTDKKDRADMNSVYAHVQKLIRYLKTGNQTATIIALSCLKEEDLNSDIVQEAIKNTEGLQILVNLLETNNRKCKVKLLQISDTILKTKKKDLNPDDQETVDAGCAACKAIWAVSESYKSKEEIYKLNAVPYFAKLLNCCHEEMVIATLGAITQCASQVLTNIAGAISECVKLPHNHETLLKAGGIPAIVNLLNYTNEDLLENVTKIVAQCAVHSECMQQIVENDGIRLLWSLLRSSSTKVQASAAWALVPCIQNAQNSAEMIRRFAGGLELLITLLESTDVRVLSCVCATVAEVAKNEDNLAIITDLDVVTYLAKLVSMLNAVKPLVAYMTSKNINVQRATAMALHKLSSDPHNCITLHRSGVVKLLLLTIASKDEHLQESSAGCLYNIRKLALKLILRDEFRIEPKNKKVVQGETTLLECGPPRGHPEPVIYWKKNGQTLEVDTLKRFVSYIVPIRPYRFRIVDGANLAIQDVRRADEGRYQCVASNAFGTRESAAALLTVNVRPYVIRGPQDTVVMSGSSVILDCEVGGDPSPDVLWRRTAGSGNMPLSRIRVLDDRGLKIDHVIPEDEGEYICEADNSVGTVSMSAKLTVHSMPTITYRPKDVAIDQHGEAIFICEAEGNPPPTIFWSLEGNRTLIFPGEKRGKFRAGANKEGQTVLTVQDSTRNLSNAVVVCCAVNMVGSDVWRAQLSVRMVDEHPPPVIVHGPANQTLPLKSIALLPCKSVGSPSPLIRWYKDGESLQTNHRIHVSEQGTLQIKDLEKGDNGMFTCIASSDNGRAIWSANLRLESPTNPNIGFFRSPEPLTFPGPPTRPMAVNKTKSSVTLTWSRNNKIGSSSLLGYQIEMFTRDILPHKSLNSNSSEWVTLATRIPGHTYVVENLEGGKLYTFLVRAENSHGLSTPSPLSEPISLNTEETLMEPTIEDKQTREARALLQSGHTAELIDIQSFNSTSIKLTWEIFNADFVEGFNVYSRCLNTSLAATNVLTVLNAGETAGYVVSGLQPFTSYSFFVIPFFKRLDGKPSNLKTIQTLEDVPSAPPETIDAILLNSSAVYLKFTPPPLNDRNGIIQYYQVIVRGGSNDSVLSNVTVNAATPSLLLNNLTTEASYSVAVAAATTIGIGPYTQPANLRLDLTSKLLFKQSLDNNGLIETNSVGLKDNDFLSEPWFFILLTSMILVMTLLFATMFFVRRKQLSAKKSSFFETRSNGAILGTPVSLKTTVGLSHPTAASLLPSLNIKKGDSSFWIDGSKNKSYSSETCSWRQSDYYEKDSNSQLPDYAEVTAARPNGTFSTFGEKNEELLSPAPYATTTLLPPRTNEQVIIEFSLLKITDDRNDLQYASSCCYGHNCHSETYYFIDQDYMKLNRSTRGVPSSVFLSSCGRKTRSEIGNGHNPSPPLPSNPPPSYTLWKQSKSNFNNSVADTYKSNLHIYPSPFQNQWRIKETTNVDQALMCDGTSSSGSSSHSSCSQCQQPIYHSSSKSEPSSNILRINS</sequence>
<dbReference type="EMBL" id="JBBCAQ010000032">
    <property type="protein sequence ID" value="KAK7583960.1"/>
    <property type="molecule type" value="Genomic_DNA"/>
</dbReference>
<dbReference type="SMART" id="SM00409">
    <property type="entry name" value="IG"/>
    <property type="match status" value="4"/>
</dbReference>
<evidence type="ECO:0000259" key="13">
    <source>
        <dbReference type="PROSITE" id="PS50853"/>
    </source>
</evidence>
<dbReference type="GO" id="GO:0016020">
    <property type="term" value="C:membrane"/>
    <property type="evidence" value="ECO:0007669"/>
    <property type="project" value="UniProtKB-SubCell"/>
</dbReference>
<dbReference type="PANTHER" id="PTHR46241">
    <property type="entry name" value="ARMADILLO REPEAT-CONTAINING PROTEIN 4 ARMC4"/>
    <property type="match status" value="1"/>
</dbReference>
<dbReference type="InterPro" id="IPR000225">
    <property type="entry name" value="Armadillo"/>
</dbReference>
<dbReference type="FunFam" id="2.60.40.10:FF:000008">
    <property type="entry name" value="roundabout homolog 2 isoform X2"/>
    <property type="match status" value="1"/>
</dbReference>
<dbReference type="InterPro" id="IPR013098">
    <property type="entry name" value="Ig_I-set"/>
</dbReference>
<dbReference type="SMART" id="SM00060">
    <property type="entry name" value="FN3"/>
    <property type="match status" value="3"/>
</dbReference>
<evidence type="ECO:0000259" key="12">
    <source>
        <dbReference type="PROSITE" id="PS50835"/>
    </source>
</evidence>
<dbReference type="SMART" id="SM00185">
    <property type="entry name" value="ARM"/>
    <property type="match status" value="6"/>
</dbReference>
<evidence type="ECO:0000256" key="8">
    <source>
        <dbReference type="ARBA" id="ARBA00023319"/>
    </source>
</evidence>
<dbReference type="InterPro" id="IPR007110">
    <property type="entry name" value="Ig-like_dom"/>
</dbReference>
<dbReference type="InterPro" id="IPR011989">
    <property type="entry name" value="ARM-like"/>
</dbReference>
<evidence type="ECO:0000256" key="7">
    <source>
        <dbReference type="ARBA" id="ARBA00023157"/>
    </source>
</evidence>
<feature type="domain" description="Ig-like" evidence="12">
    <location>
        <begin position="650"/>
        <end position="747"/>
    </location>
</feature>
<dbReference type="InterPro" id="IPR003961">
    <property type="entry name" value="FN3_dom"/>
</dbReference>
<feature type="region of interest" description="Disordered" evidence="10">
    <location>
        <begin position="1"/>
        <end position="56"/>
    </location>
</feature>
<dbReference type="PROSITE" id="PS50835">
    <property type="entry name" value="IG_LIKE"/>
    <property type="match status" value="4"/>
</dbReference>
<dbReference type="SUPFAM" id="SSF48726">
    <property type="entry name" value="Immunoglobulin"/>
    <property type="match status" value="4"/>
</dbReference>
<keyword evidence="8" id="KW-0393">Immunoglobulin domain</keyword>